<dbReference type="GO" id="GO:0005829">
    <property type="term" value="C:cytosol"/>
    <property type="evidence" value="ECO:0007669"/>
    <property type="project" value="GOC"/>
</dbReference>
<dbReference type="FunFam" id="3.60.21.10:FF:000015">
    <property type="entry name" value="Vacuolar protein sorting-associated protein 29"/>
    <property type="match status" value="1"/>
</dbReference>
<keyword evidence="3" id="KW-0813">Transport</keyword>
<reference evidence="9 10" key="1">
    <citation type="submission" date="2019-03" db="EMBL/GenBank/DDBJ databases">
        <title>Single cell metagenomics reveals metabolic interactions within the superorganism composed of flagellate Streblomastix strix and complex community of Bacteroidetes bacteria on its surface.</title>
        <authorList>
            <person name="Treitli S.C."/>
            <person name="Kolisko M."/>
            <person name="Husnik F."/>
            <person name="Keeling P."/>
            <person name="Hampl V."/>
        </authorList>
    </citation>
    <scope>NUCLEOTIDE SEQUENCE [LARGE SCALE GENOMIC DNA]</scope>
    <source>
        <strain evidence="9">ST1C</strain>
    </source>
</reference>
<dbReference type="InterPro" id="IPR000979">
    <property type="entry name" value="Phosphodiesterase_MJ0936/Vps29"/>
</dbReference>
<proteinExistence type="inferred from homology"/>
<dbReference type="GO" id="GO:0042147">
    <property type="term" value="P:retrograde transport, endosome to Golgi"/>
    <property type="evidence" value="ECO:0007669"/>
    <property type="project" value="InterPro"/>
</dbReference>
<comment type="caution">
    <text evidence="9">The sequence shown here is derived from an EMBL/GenBank/DDBJ whole genome shotgun (WGS) entry which is preliminary data.</text>
</comment>
<dbReference type="Proteomes" id="UP000324800">
    <property type="component" value="Unassembled WGS sequence"/>
</dbReference>
<dbReference type="AlphaFoldDB" id="A0A5J4VIY6"/>
<evidence type="ECO:0000256" key="7">
    <source>
        <dbReference type="RuleBase" id="RU362040"/>
    </source>
</evidence>
<evidence type="ECO:0000256" key="1">
    <source>
        <dbReference type="ARBA" id="ARBA00005945"/>
    </source>
</evidence>
<dbReference type="OrthoDB" id="10258130at2759"/>
<evidence type="ECO:0000256" key="4">
    <source>
        <dbReference type="ARBA" id="ARBA00022723"/>
    </source>
</evidence>
<feature type="domain" description="Calcineurin-like phosphoesterase" evidence="8">
    <location>
        <begin position="9"/>
        <end position="166"/>
    </location>
</feature>
<keyword evidence="4" id="KW-0479">Metal-binding</keyword>
<dbReference type="Gene3D" id="3.60.21.10">
    <property type="match status" value="1"/>
</dbReference>
<keyword evidence="6" id="KW-0653">Protein transport</keyword>
<accession>A0A5J4VIY6</accession>
<evidence type="ECO:0000313" key="10">
    <source>
        <dbReference type="Proteomes" id="UP000324800"/>
    </source>
</evidence>
<dbReference type="NCBIfam" id="TIGR00040">
    <property type="entry name" value="yfcE"/>
    <property type="match status" value="1"/>
</dbReference>
<protein>
    <recommendedName>
        <fullName evidence="2 7">Vacuolar protein sorting-associated protein 29</fullName>
    </recommendedName>
</protein>
<comment type="similarity">
    <text evidence="1 7">Belongs to the VPS29 family.</text>
</comment>
<dbReference type="Pfam" id="PF12850">
    <property type="entry name" value="Metallophos_2"/>
    <property type="match status" value="1"/>
</dbReference>
<dbReference type="InterPro" id="IPR028661">
    <property type="entry name" value="Vps29"/>
</dbReference>
<dbReference type="PROSITE" id="PS01269">
    <property type="entry name" value="UPF0025"/>
    <property type="match status" value="1"/>
</dbReference>
<dbReference type="GO" id="GO:0046872">
    <property type="term" value="F:metal ion binding"/>
    <property type="evidence" value="ECO:0007669"/>
    <property type="project" value="UniProtKB-KW"/>
</dbReference>
<dbReference type="EMBL" id="SNRW01006722">
    <property type="protein sequence ID" value="KAA6382551.1"/>
    <property type="molecule type" value="Genomic_DNA"/>
</dbReference>
<dbReference type="GO" id="GO:0015031">
    <property type="term" value="P:protein transport"/>
    <property type="evidence" value="ECO:0007669"/>
    <property type="project" value="UniProtKB-KW"/>
</dbReference>
<dbReference type="PANTHER" id="PTHR11124">
    <property type="entry name" value="VACUOLAR SORTING PROTEIN VPS29"/>
    <property type="match status" value="1"/>
</dbReference>
<dbReference type="InterPro" id="IPR024654">
    <property type="entry name" value="Calcineurin-like_PHP_lpxH"/>
</dbReference>
<dbReference type="SUPFAM" id="SSF56300">
    <property type="entry name" value="Metallo-dependent phosphatases"/>
    <property type="match status" value="1"/>
</dbReference>
<sequence length="197" mass="21721">MADPRGKLLVLVCGDFHVPHRALEIPPKFKSLLVPNKIQHILCTGNLCAKETYDFLRTLCSDVHVVKGDFDDLHGALQFPEEKIVQIGAFKIGLTHGHQIIPWGDPDALGIVQRRLDCDVLITGHTHQFQAYEQEGRFIINPGSITGAYTTVGTGEVIPSFVLMDIQGPKVTIYVYKIAPGGKFKVEKTEFTKGGAE</sequence>
<evidence type="ECO:0000256" key="5">
    <source>
        <dbReference type="ARBA" id="ARBA00022801"/>
    </source>
</evidence>
<evidence type="ECO:0000256" key="3">
    <source>
        <dbReference type="ARBA" id="ARBA00022448"/>
    </source>
</evidence>
<keyword evidence="5" id="KW-0378">Hydrolase</keyword>
<gene>
    <name evidence="9" type="ORF">EZS28_021923</name>
</gene>
<dbReference type="GO" id="GO:0030904">
    <property type="term" value="C:retromer complex"/>
    <property type="evidence" value="ECO:0007669"/>
    <property type="project" value="InterPro"/>
</dbReference>
<dbReference type="InterPro" id="IPR029052">
    <property type="entry name" value="Metallo-depent_PP-like"/>
</dbReference>
<organism evidence="9 10">
    <name type="scientific">Streblomastix strix</name>
    <dbReference type="NCBI Taxonomy" id="222440"/>
    <lineage>
        <taxon>Eukaryota</taxon>
        <taxon>Metamonada</taxon>
        <taxon>Preaxostyla</taxon>
        <taxon>Oxymonadida</taxon>
        <taxon>Streblomastigidae</taxon>
        <taxon>Streblomastix</taxon>
    </lineage>
</organism>
<evidence type="ECO:0000313" key="9">
    <source>
        <dbReference type="EMBL" id="KAA6382551.1"/>
    </source>
</evidence>
<dbReference type="GO" id="GO:0031410">
    <property type="term" value="C:cytoplasmic vesicle"/>
    <property type="evidence" value="ECO:0007669"/>
    <property type="project" value="UniProtKB-ARBA"/>
</dbReference>
<dbReference type="InterPro" id="IPR020935">
    <property type="entry name" value="PdiEstase_YfcE_CS"/>
</dbReference>
<dbReference type="GO" id="GO:0016787">
    <property type="term" value="F:hydrolase activity"/>
    <property type="evidence" value="ECO:0007669"/>
    <property type="project" value="UniProtKB-KW"/>
</dbReference>
<evidence type="ECO:0000256" key="6">
    <source>
        <dbReference type="ARBA" id="ARBA00022927"/>
    </source>
</evidence>
<evidence type="ECO:0000259" key="8">
    <source>
        <dbReference type="Pfam" id="PF12850"/>
    </source>
</evidence>
<evidence type="ECO:0000256" key="2">
    <source>
        <dbReference type="ARBA" id="ARBA00017767"/>
    </source>
</evidence>
<dbReference type="CDD" id="cd07394">
    <property type="entry name" value="MPP_Vps29"/>
    <property type="match status" value="1"/>
</dbReference>
<name>A0A5J4VIY6_9EUKA</name>